<evidence type="ECO:0000313" key="3">
    <source>
        <dbReference type="EMBL" id="KYF52232.1"/>
    </source>
</evidence>
<dbReference type="GO" id="GO:0006355">
    <property type="term" value="P:regulation of DNA-templated transcription"/>
    <property type="evidence" value="ECO:0007669"/>
    <property type="project" value="InterPro"/>
</dbReference>
<feature type="compositionally biased region" description="Low complexity" evidence="1">
    <location>
        <begin position="85"/>
        <end position="96"/>
    </location>
</feature>
<feature type="compositionally biased region" description="Basic and acidic residues" evidence="1">
    <location>
        <begin position="202"/>
        <end position="213"/>
    </location>
</feature>
<evidence type="ECO:0000256" key="1">
    <source>
        <dbReference type="SAM" id="MobiDB-lite"/>
    </source>
</evidence>
<evidence type="ECO:0000259" key="2">
    <source>
        <dbReference type="Pfam" id="PF09339"/>
    </source>
</evidence>
<reference evidence="3 4" key="1">
    <citation type="submission" date="2014-02" db="EMBL/GenBank/DDBJ databases">
        <title>The small core and large imbalanced accessory genome model reveals a collaborative survival strategy of Sorangium cellulosum strains in nature.</title>
        <authorList>
            <person name="Han K."/>
            <person name="Peng R."/>
            <person name="Blom J."/>
            <person name="Li Y.-Z."/>
        </authorList>
    </citation>
    <scope>NUCLEOTIDE SEQUENCE [LARGE SCALE GENOMIC DNA]</scope>
    <source>
        <strain evidence="3 4">So0157-18</strain>
    </source>
</reference>
<comment type="caution">
    <text evidence="3">The sequence shown here is derived from an EMBL/GenBank/DDBJ whole genome shotgun (WGS) entry which is preliminary data.</text>
</comment>
<dbReference type="InterPro" id="IPR036388">
    <property type="entry name" value="WH-like_DNA-bd_sf"/>
</dbReference>
<evidence type="ECO:0000313" key="4">
    <source>
        <dbReference type="Proteomes" id="UP000075604"/>
    </source>
</evidence>
<sequence>MNASKAIEERVDRFVKDILRLVRRVQEEHRATARRAVTAMLTDPGRPAANASSERRPKRRKAPAPTPKSVAKPVRSRKHGTRSGAPSASTTAAPATKRIVAPASGADRTTPGMMAATGASTSEREGVVLEAVRSLVRGTATEIAARSGLPNGSVYVALRALMARGRVARAETARGFEYSLVSPGEIRPFKRVRAARPASPAETERTADAELAD</sequence>
<gene>
    <name evidence="3" type="ORF">BE04_41545</name>
</gene>
<dbReference type="Gene3D" id="1.10.10.10">
    <property type="entry name" value="Winged helix-like DNA-binding domain superfamily/Winged helix DNA-binding domain"/>
    <property type="match status" value="1"/>
</dbReference>
<dbReference type="InterPro" id="IPR036390">
    <property type="entry name" value="WH_DNA-bd_sf"/>
</dbReference>
<protein>
    <recommendedName>
        <fullName evidence="2">HTH iclR-type domain-containing protein</fullName>
    </recommendedName>
</protein>
<accession>A0A150P957</accession>
<dbReference type="SUPFAM" id="SSF46785">
    <property type="entry name" value="Winged helix' DNA-binding domain"/>
    <property type="match status" value="1"/>
</dbReference>
<feature type="domain" description="HTH iclR-type" evidence="2">
    <location>
        <begin position="128"/>
        <end position="169"/>
    </location>
</feature>
<dbReference type="Proteomes" id="UP000075604">
    <property type="component" value="Unassembled WGS sequence"/>
</dbReference>
<dbReference type="GO" id="GO:0003677">
    <property type="term" value="F:DNA binding"/>
    <property type="evidence" value="ECO:0007669"/>
    <property type="project" value="InterPro"/>
</dbReference>
<dbReference type="AlphaFoldDB" id="A0A150P957"/>
<organism evidence="3 4">
    <name type="scientific">Sorangium cellulosum</name>
    <name type="common">Polyangium cellulosum</name>
    <dbReference type="NCBI Taxonomy" id="56"/>
    <lineage>
        <taxon>Bacteria</taxon>
        <taxon>Pseudomonadati</taxon>
        <taxon>Myxococcota</taxon>
        <taxon>Polyangia</taxon>
        <taxon>Polyangiales</taxon>
        <taxon>Polyangiaceae</taxon>
        <taxon>Sorangium</taxon>
    </lineage>
</organism>
<proteinExistence type="predicted"/>
<feature type="region of interest" description="Disordered" evidence="1">
    <location>
        <begin position="27"/>
        <end position="121"/>
    </location>
</feature>
<dbReference type="Pfam" id="PF09339">
    <property type="entry name" value="HTH_IclR"/>
    <property type="match status" value="1"/>
</dbReference>
<feature type="region of interest" description="Disordered" evidence="1">
    <location>
        <begin position="192"/>
        <end position="213"/>
    </location>
</feature>
<name>A0A150P957_SORCE</name>
<dbReference type="InterPro" id="IPR005471">
    <property type="entry name" value="Tscrpt_reg_IclR_N"/>
</dbReference>
<dbReference type="EMBL" id="JELX01003434">
    <property type="protein sequence ID" value="KYF52232.1"/>
    <property type="molecule type" value="Genomic_DNA"/>
</dbReference>